<dbReference type="Pfam" id="PF04238">
    <property type="entry name" value="DUF420"/>
    <property type="match status" value="1"/>
</dbReference>
<dbReference type="OrthoDB" id="9811380at2"/>
<accession>A0A521C968</accession>
<dbReference type="InterPro" id="IPR007352">
    <property type="entry name" value="DUF420"/>
</dbReference>
<dbReference type="PANTHER" id="PTHR37692">
    <property type="entry name" value="HYPOTHETICAL MEMBRANE SPANNING PROTEIN"/>
    <property type="match status" value="1"/>
</dbReference>
<evidence type="ECO:0000313" key="3">
    <source>
        <dbReference type="Proteomes" id="UP000317593"/>
    </source>
</evidence>
<feature type="transmembrane region" description="Helical" evidence="1">
    <location>
        <begin position="60"/>
        <end position="77"/>
    </location>
</feature>
<keyword evidence="1" id="KW-1133">Transmembrane helix</keyword>
<keyword evidence="1" id="KW-0812">Transmembrane</keyword>
<proteinExistence type="predicted"/>
<gene>
    <name evidence="2" type="ORF">SAMN06265218_105164</name>
</gene>
<evidence type="ECO:0000256" key="1">
    <source>
        <dbReference type="SAM" id="Phobius"/>
    </source>
</evidence>
<protein>
    <submittedName>
        <fullName evidence="2">Putative membrane protein</fullName>
    </submittedName>
</protein>
<reference evidence="2 3" key="1">
    <citation type="submission" date="2017-05" db="EMBL/GenBank/DDBJ databases">
        <authorList>
            <person name="Varghese N."/>
            <person name="Submissions S."/>
        </authorList>
    </citation>
    <scope>NUCLEOTIDE SEQUENCE [LARGE SCALE GENOMIC DNA]</scope>
    <source>
        <strain evidence="2 3">DSM 21194</strain>
    </source>
</reference>
<feature type="transmembrane region" description="Helical" evidence="1">
    <location>
        <begin position="164"/>
        <end position="186"/>
    </location>
</feature>
<feature type="transmembrane region" description="Helical" evidence="1">
    <location>
        <begin position="124"/>
        <end position="152"/>
    </location>
</feature>
<name>A0A521C968_9BACT</name>
<organism evidence="2 3">
    <name type="scientific">Fodinibius sediminis</name>
    <dbReference type="NCBI Taxonomy" id="1214077"/>
    <lineage>
        <taxon>Bacteria</taxon>
        <taxon>Pseudomonadati</taxon>
        <taxon>Balneolota</taxon>
        <taxon>Balneolia</taxon>
        <taxon>Balneolales</taxon>
        <taxon>Balneolaceae</taxon>
        <taxon>Fodinibius</taxon>
    </lineage>
</organism>
<sequence>MSPDEPFTLDLLKDISISKAIGVILLISGTALGFLFWLIYFKGGADYTSGLVTSLPALNALLNSASTILLLFGYQAIRQRKFSRHMKFNLTAFITSTFFLISYVIYHYFHGSTPFTGEGIIRPFYFFILISHIILSALVMPLILTSFYLAFSGKLKLHRKVSKVTLPVWLYVSVTGVMIFFLLRAYQ</sequence>
<dbReference type="RefSeq" id="WP_142713916.1">
    <property type="nucleotide sequence ID" value="NZ_FXTH01000005.1"/>
</dbReference>
<keyword evidence="3" id="KW-1185">Reference proteome</keyword>
<feature type="transmembrane region" description="Helical" evidence="1">
    <location>
        <begin position="89"/>
        <end position="109"/>
    </location>
</feature>
<keyword evidence="1" id="KW-0472">Membrane</keyword>
<evidence type="ECO:0000313" key="2">
    <source>
        <dbReference type="EMBL" id="SMO55943.1"/>
    </source>
</evidence>
<dbReference type="Proteomes" id="UP000317593">
    <property type="component" value="Unassembled WGS sequence"/>
</dbReference>
<feature type="transmembrane region" description="Helical" evidence="1">
    <location>
        <begin position="20"/>
        <end position="40"/>
    </location>
</feature>
<dbReference type="PANTHER" id="PTHR37692:SF1">
    <property type="entry name" value="DUF420 DOMAIN-CONTAINING PROTEIN"/>
    <property type="match status" value="1"/>
</dbReference>
<dbReference type="EMBL" id="FXTH01000005">
    <property type="protein sequence ID" value="SMO55943.1"/>
    <property type="molecule type" value="Genomic_DNA"/>
</dbReference>
<dbReference type="AlphaFoldDB" id="A0A521C968"/>